<feature type="transmembrane region" description="Helical" evidence="8">
    <location>
        <begin position="292"/>
        <end position="312"/>
    </location>
</feature>
<feature type="transmembrane region" description="Helical" evidence="8">
    <location>
        <begin position="332"/>
        <end position="356"/>
    </location>
</feature>
<dbReference type="Pfam" id="PF07690">
    <property type="entry name" value="MFS_1"/>
    <property type="match status" value="1"/>
</dbReference>
<evidence type="ECO:0000259" key="9">
    <source>
        <dbReference type="PROSITE" id="PS50850"/>
    </source>
</evidence>
<dbReference type="Gene3D" id="1.20.1250.20">
    <property type="entry name" value="MFS general substrate transporter like domains"/>
    <property type="match status" value="2"/>
</dbReference>
<feature type="transmembrane region" description="Helical" evidence="8">
    <location>
        <begin position="140"/>
        <end position="162"/>
    </location>
</feature>
<dbReference type="FunFam" id="1.20.1250.20:FF:000003">
    <property type="entry name" value="Solute carrier family 17 member 3"/>
    <property type="match status" value="1"/>
</dbReference>
<evidence type="ECO:0000313" key="11">
    <source>
        <dbReference type="Proteomes" id="UP001627154"/>
    </source>
</evidence>
<keyword evidence="5 8" id="KW-1133">Transmembrane helix</keyword>
<accession>A0ABD2XBB3</accession>
<keyword evidence="3 8" id="KW-0812">Transmembrane</keyword>
<evidence type="ECO:0000256" key="4">
    <source>
        <dbReference type="ARBA" id="ARBA00022847"/>
    </source>
</evidence>
<dbReference type="PANTHER" id="PTHR11662:SF77">
    <property type="entry name" value="MAJOR FACILITATOR SUPERFAMILY TRANSPORTER 17, ISOFORM F"/>
    <property type="match status" value="1"/>
</dbReference>
<reference evidence="10 11" key="1">
    <citation type="journal article" date="2024" name="bioRxiv">
        <title>A reference genome for Trichogramma kaykai: A tiny desert-dwelling parasitoid wasp with competing sex-ratio distorters.</title>
        <authorList>
            <person name="Culotta J."/>
            <person name="Lindsey A.R."/>
        </authorList>
    </citation>
    <scope>NUCLEOTIDE SEQUENCE [LARGE SCALE GENOMIC DNA]</scope>
    <source>
        <strain evidence="10 11">KSX58</strain>
    </source>
</reference>
<feature type="transmembrane region" description="Helical" evidence="8">
    <location>
        <begin position="430"/>
        <end position="450"/>
    </location>
</feature>
<feature type="region of interest" description="Disordered" evidence="7">
    <location>
        <begin position="490"/>
        <end position="553"/>
    </location>
</feature>
<comment type="subcellular location">
    <subcellularLocation>
        <location evidence="1">Membrane</location>
        <topology evidence="1">Multi-pass membrane protein</topology>
    </subcellularLocation>
</comment>
<dbReference type="CDD" id="cd17318">
    <property type="entry name" value="MFS_SLC17"/>
    <property type="match status" value="1"/>
</dbReference>
<dbReference type="AlphaFoldDB" id="A0ABD2XBB3"/>
<feature type="transmembrane region" description="Helical" evidence="8">
    <location>
        <begin position="230"/>
        <end position="249"/>
    </location>
</feature>
<evidence type="ECO:0000256" key="7">
    <source>
        <dbReference type="SAM" id="MobiDB-lite"/>
    </source>
</evidence>
<comment type="caution">
    <text evidence="10">The sequence shown here is derived from an EMBL/GenBank/DDBJ whole genome shotgun (WGS) entry which is preliminary data.</text>
</comment>
<dbReference type="InterPro" id="IPR011701">
    <property type="entry name" value="MFS"/>
</dbReference>
<feature type="compositionally biased region" description="Acidic residues" evidence="7">
    <location>
        <begin position="512"/>
        <end position="523"/>
    </location>
</feature>
<evidence type="ECO:0000256" key="8">
    <source>
        <dbReference type="SAM" id="Phobius"/>
    </source>
</evidence>
<proteinExistence type="predicted"/>
<feature type="transmembrane region" description="Helical" evidence="8">
    <location>
        <begin position="205"/>
        <end position="224"/>
    </location>
</feature>
<gene>
    <name evidence="10" type="ORF">TKK_004496</name>
</gene>
<feature type="compositionally biased region" description="Basic and acidic residues" evidence="7">
    <location>
        <begin position="524"/>
        <end position="553"/>
    </location>
</feature>
<keyword evidence="11" id="KW-1185">Reference proteome</keyword>
<feature type="transmembrane region" description="Helical" evidence="8">
    <location>
        <begin position="368"/>
        <end position="389"/>
    </location>
</feature>
<keyword evidence="4" id="KW-0769">Symport</keyword>
<evidence type="ECO:0000256" key="5">
    <source>
        <dbReference type="ARBA" id="ARBA00022989"/>
    </source>
</evidence>
<dbReference type="PANTHER" id="PTHR11662">
    <property type="entry name" value="SOLUTE CARRIER FAMILY 17"/>
    <property type="match status" value="1"/>
</dbReference>
<dbReference type="GO" id="GO:0015293">
    <property type="term" value="F:symporter activity"/>
    <property type="evidence" value="ECO:0007669"/>
    <property type="project" value="UniProtKB-KW"/>
</dbReference>
<evidence type="ECO:0000256" key="3">
    <source>
        <dbReference type="ARBA" id="ARBA00022692"/>
    </source>
</evidence>
<dbReference type="EMBL" id="JBJJXI010000034">
    <property type="protein sequence ID" value="KAL3402550.1"/>
    <property type="molecule type" value="Genomic_DNA"/>
</dbReference>
<dbReference type="GO" id="GO:0016020">
    <property type="term" value="C:membrane"/>
    <property type="evidence" value="ECO:0007669"/>
    <property type="project" value="UniProtKB-SubCell"/>
</dbReference>
<keyword evidence="6 8" id="KW-0472">Membrane</keyword>
<dbReference type="InterPro" id="IPR020846">
    <property type="entry name" value="MFS_dom"/>
</dbReference>
<feature type="transmembrane region" description="Helical" evidence="8">
    <location>
        <begin position="168"/>
        <end position="193"/>
    </location>
</feature>
<organism evidence="10 11">
    <name type="scientific">Trichogramma kaykai</name>
    <dbReference type="NCBI Taxonomy" id="54128"/>
    <lineage>
        <taxon>Eukaryota</taxon>
        <taxon>Metazoa</taxon>
        <taxon>Ecdysozoa</taxon>
        <taxon>Arthropoda</taxon>
        <taxon>Hexapoda</taxon>
        <taxon>Insecta</taxon>
        <taxon>Pterygota</taxon>
        <taxon>Neoptera</taxon>
        <taxon>Endopterygota</taxon>
        <taxon>Hymenoptera</taxon>
        <taxon>Apocrita</taxon>
        <taxon>Proctotrupomorpha</taxon>
        <taxon>Chalcidoidea</taxon>
        <taxon>Trichogrammatidae</taxon>
        <taxon>Trichogramma</taxon>
    </lineage>
</organism>
<evidence type="ECO:0000256" key="2">
    <source>
        <dbReference type="ARBA" id="ARBA00022448"/>
    </source>
</evidence>
<evidence type="ECO:0000256" key="6">
    <source>
        <dbReference type="ARBA" id="ARBA00023136"/>
    </source>
</evidence>
<dbReference type="PROSITE" id="PS50850">
    <property type="entry name" value="MFS"/>
    <property type="match status" value="1"/>
</dbReference>
<feature type="transmembrane region" description="Helical" evidence="8">
    <location>
        <begin position="32"/>
        <end position="52"/>
    </location>
</feature>
<dbReference type="SUPFAM" id="SSF103473">
    <property type="entry name" value="MFS general substrate transporter"/>
    <property type="match status" value="1"/>
</dbReference>
<evidence type="ECO:0000313" key="10">
    <source>
        <dbReference type="EMBL" id="KAL3402550.1"/>
    </source>
</evidence>
<feature type="domain" description="Major facilitator superfamily (MFS) profile" evidence="9">
    <location>
        <begin position="37"/>
        <end position="485"/>
    </location>
</feature>
<evidence type="ECO:0000256" key="1">
    <source>
        <dbReference type="ARBA" id="ARBA00004141"/>
    </source>
</evidence>
<dbReference type="Proteomes" id="UP001627154">
    <property type="component" value="Unassembled WGS sequence"/>
</dbReference>
<protein>
    <recommendedName>
        <fullName evidence="9">Major facilitator superfamily (MFS) profile domain-containing protein</fullName>
    </recommendedName>
</protein>
<dbReference type="InterPro" id="IPR050382">
    <property type="entry name" value="MFS_Na/Anion_cotransporter"/>
</dbReference>
<dbReference type="InterPro" id="IPR036259">
    <property type="entry name" value="MFS_trans_sf"/>
</dbReference>
<sequence length="553" mass="62072">MTNPERLEEPRACKRTILFQFQRLADLVPARYVLYMLSFTGFVVSFMMRMDMNMVIVQILRKEKDRIVPVCSTSSQLDDIVNGSHYYNSTERMLVNDAMNRDRFDWSTDVEIWIINSFYWCYLLSQVAGGMLTQRFGTKLVFGGSQFATALCSLLIPEAAYIGYVPVVILRSIQGVASGLTWPAMYAAVAHWIPLDERSRFMSSFQGFSFGIGIIYPLAGFIMTHYHWKYVFYTTGSIGVLWSLAWYLFAYDTPSSHPRISPMEYQLIQGSIGEYTNPNLVTVPWKKILKSWPCWSIGLTTFGRIWVHYVFIVNGPKYMENVLGLNIQTNGILNGLPFILSYITSVGFCWVGDVLVRSNTMSLLNVRKLFTALAQVVPGILTIVIGLFGCNVAGALTFWFIAVALITAAYAGAMANVVDIAPNYAGPVLAFAQTIHMCASFISPAVGTYLTKDQSLESYQKYYQLTAVVSCLTYGFFHFKGSADVQSWNYPDEKLPQPAAGQEEAQSPLNDADAEDRDEEEDEGKTVGELPRRAAELNRSRGSQETESRAGRD</sequence>
<feature type="transmembrane region" description="Helical" evidence="8">
    <location>
        <begin position="395"/>
        <end position="418"/>
    </location>
</feature>
<name>A0ABD2XBB3_9HYME</name>
<keyword evidence="2" id="KW-0813">Transport</keyword>